<reference evidence="2" key="1">
    <citation type="submission" date="2021-03" db="EMBL/GenBank/DDBJ databases">
        <title>Taxonomic study of Clostridium polyendosporum from meadow-gley soil under rice.</title>
        <authorList>
            <person name="Kobayashi H."/>
            <person name="Tanizawa Y."/>
            <person name="Yagura M."/>
        </authorList>
    </citation>
    <scope>NUCLEOTIDE SEQUENCE</scope>
    <source>
        <strain evidence="2">JCM 30710</strain>
    </source>
</reference>
<gene>
    <name evidence="2" type="ORF">CPJCM30710_06270</name>
</gene>
<feature type="transmembrane region" description="Helical" evidence="1">
    <location>
        <begin position="12"/>
        <end position="32"/>
    </location>
</feature>
<evidence type="ECO:0000313" key="3">
    <source>
        <dbReference type="Proteomes" id="UP000679179"/>
    </source>
</evidence>
<sequence length="57" mass="6474">MFDIKRVRCGNICLSVLIILGTTLVLSSLLLWSSQNCLEKSKLQQKILLKEITKVIK</sequence>
<evidence type="ECO:0000313" key="2">
    <source>
        <dbReference type="EMBL" id="GIM27961.1"/>
    </source>
</evidence>
<dbReference type="AlphaFoldDB" id="A0A919VFX0"/>
<comment type="caution">
    <text evidence="2">The sequence shown here is derived from an EMBL/GenBank/DDBJ whole genome shotgun (WGS) entry which is preliminary data.</text>
</comment>
<evidence type="ECO:0000256" key="1">
    <source>
        <dbReference type="SAM" id="Phobius"/>
    </source>
</evidence>
<dbReference type="EMBL" id="BOPZ01000003">
    <property type="protein sequence ID" value="GIM27961.1"/>
    <property type="molecule type" value="Genomic_DNA"/>
</dbReference>
<organism evidence="2 3">
    <name type="scientific">Clostridium polyendosporum</name>
    <dbReference type="NCBI Taxonomy" id="69208"/>
    <lineage>
        <taxon>Bacteria</taxon>
        <taxon>Bacillati</taxon>
        <taxon>Bacillota</taxon>
        <taxon>Clostridia</taxon>
        <taxon>Eubacteriales</taxon>
        <taxon>Clostridiaceae</taxon>
        <taxon>Clostridium</taxon>
    </lineage>
</organism>
<proteinExistence type="predicted"/>
<keyword evidence="1" id="KW-1133">Transmembrane helix</keyword>
<keyword evidence="1" id="KW-0472">Membrane</keyword>
<name>A0A919VFX0_9CLOT</name>
<protein>
    <submittedName>
        <fullName evidence="2">Uncharacterized protein</fullName>
    </submittedName>
</protein>
<keyword evidence="1" id="KW-0812">Transmembrane</keyword>
<keyword evidence="3" id="KW-1185">Reference proteome</keyword>
<accession>A0A919VFX0</accession>
<dbReference type="Proteomes" id="UP000679179">
    <property type="component" value="Unassembled WGS sequence"/>
</dbReference>